<dbReference type="Proteomes" id="UP000766570">
    <property type="component" value="Unassembled WGS sequence"/>
</dbReference>
<comment type="similarity">
    <text evidence="7">Belongs to the class-II aminoacyl-tRNA synthetase family.</text>
</comment>
<keyword evidence="7" id="KW-0963">Cytoplasm</keyword>
<evidence type="ECO:0000259" key="9">
    <source>
        <dbReference type="PROSITE" id="PS50862"/>
    </source>
</evidence>
<evidence type="ECO:0000256" key="5">
    <source>
        <dbReference type="ARBA" id="ARBA00023146"/>
    </source>
</evidence>
<organism evidence="10 11">
    <name type="scientific">Paeniglutamicibacter psychrophenolicus</name>
    <dbReference type="NCBI Taxonomy" id="257454"/>
    <lineage>
        <taxon>Bacteria</taxon>
        <taxon>Bacillati</taxon>
        <taxon>Actinomycetota</taxon>
        <taxon>Actinomycetes</taxon>
        <taxon>Micrococcales</taxon>
        <taxon>Micrococcaceae</taxon>
        <taxon>Paeniglutamicibacter</taxon>
    </lineage>
</organism>
<dbReference type="InterPro" id="IPR006195">
    <property type="entry name" value="aa-tRNA-synth_II"/>
</dbReference>
<dbReference type="Gene3D" id="3.30.930.10">
    <property type="entry name" value="Bira Bifunctional Protein, Domain 2"/>
    <property type="match status" value="1"/>
</dbReference>
<dbReference type="HAMAP" id="MF_00252">
    <property type="entry name" value="Lys_tRNA_synth_class2"/>
    <property type="match status" value="1"/>
</dbReference>
<dbReference type="CDD" id="cd04322">
    <property type="entry name" value="LysRS_N"/>
    <property type="match status" value="1"/>
</dbReference>
<evidence type="ECO:0000256" key="8">
    <source>
        <dbReference type="RuleBase" id="RU000336"/>
    </source>
</evidence>
<keyword evidence="2 7" id="KW-0479">Metal-binding</keyword>
<keyword evidence="1 7" id="KW-0436">Ligase</keyword>
<dbReference type="InterPro" id="IPR045864">
    <property type="entry name" value="aa-tRNA-synth_II/BPL/LPL"/>
</dbReference>
<evidence type="ECO:0000256" key="4">
    <source>
        <dbReference type="ARBA" id="ARBA00022840"/>
    </source>
</evidence>
<evidence type="ECO:0000256" key="3">
    <source>
        <dbReference type="ARBA" id="ARBA00022741"/>
    </source>
</evidence>
<dbReference type="EMBL" id="JAGIOE010000001">
    <property type="protein sequence ID" value="MBP2372507.1"/>
    <property type="molecule type" value="Genomic_DNA"/>
</dbReference>
<dbReference type="NCBIfam" id="TIGR00499">
    <property type="entry name" value="lysS_bact"/>
    <property type="match status" value="1"/>
</dbReference>
<dbReference type="Gene3D" id="2.40.50.140">
    <property type="entry name" value="Nucleic acid-binding proteins"/>
    <property type="match status" value="1"/>
</dbReference>
<dbReference type="SUPFAM" id="SSF50249">
    <property type="entry name" value="Nucleic acid-binding proteins"/>
    <property type="match status" value="1"/>
</dbReference>
<feature type="binding site" evidence="7">
    <location>
        <position position="461"/>
    </location>
    <ligand>
        <name>Mg(2+)</name>
        <dbReference type="ChEBI" id="CHEBI:18420"/>
        <label>1</label>
    </ligand>
</feature>
<keyword evidence="7" id="KW-0648">Protein biosynthesis</keyword>
<keyword evidence="5 7" id="KW-0030">Aminoacyl-tRNA synthetase</keyword>
<evidence type="ECO:0000313" key="11">
    <source>
        <dbReference type="Proteomes" id="UP000766570"/>
    </source>
</evidence>
<comment type="caution">
    <text evidence="10">The sequence shown here is derived from an EMBL/GenBank/DDBJ whole genome shotgun (WGS) entry which is preliminary data.</text>
</comment>
<comment type="catalytic activity">
    <reaction evidence="6 7 8">
        <text>tRNA(Lys) + L-lysine + ATP = L-lysyl-tRNA(Lys) + AMP + diphosphate</text>
        <dbReference type="Rhea" id="RHEA:20792"/>
        <dbReference type="Rhea" id="RHEA-COMP:9696"/>
        <dbReference type="Rhea" id="RHEA-COMP:9697"/>
        <dbReference type="ChEBI" id="CHEBI:30616"/>
        <dbReference type="ChEBI" id="CHEBI:32551"/>
        <dbReference type="ChEBI" id="CHEBI:33019"/>
        <dbReference type="ChEBI" id="CHEBI:78442"/>
        <dbReference type="ChEBI" id="CHEBI:78529"/>
        <dbReference type="ChEBI" id="CHEBI:456215"/>
        <dbReference type="EC" id="6.1.1.6"/>
    </reaction>
</comment>
<dbReference type="PANTHER" id="PTHR42918">
    <property type="entry name" value="LYSYL-TRNA SYNTHETASE"/>
    <property type="match status" value="1"/>
</dbReference>
<comment type="subcellular location">
    <subcellularLocation>
        <location evidence="7">Cytoplasm</location>
    </subcellularLocation>
</comment>
<evidence type="ECO:0000313" key="10">
    <source>
        <dbReference type="EMBL" id="MBP2372507.1"/>
    </source>
</evidence>
<reference evidence="10 11" key="1">
    <citation type="submission" date="2021-03" db="EMBL/GenBank/DDBJ databases">
        <title>Sequencing the genomes of 1000 actinobacteria strains.</title>
        <authorList>
            <person name="Klenk H.-P."/>
        </authorList>
    </citation>
    <scope>NUCLEOTIDE SEQUENCE [LARGE SCALE GENOMIC DNA]</scope>
    <source>
        <strain evidence="10 11">DSM 15454</strain>
    </source>
</reference>
<keyword evidence="4 7" id="KW-0067">ATP-binding</keyword>
<feature type="domain" description="Aminoacyl-transfer RNA synthetases class-II family profile" evidence="9">
    <location>
        <begin position="227"/>
        <end position="541"/>
    </location>
</feature>
<feature type="binding site" evidence="7">
    <location>
        <position position="461"/>
    </location>
    <ligand>
        <name>Mg(2+)</name>
        <dbReference type="ChEBI" id="CHEBI:18420"/>
        <label>2</label>
    </ligand>
</feature>
<dbReference type="EC" id="6.1.1.6" evidence="7"/>
<dbReference type="GO" id="GO:0004824">
    <property type="term" value="F:lysine-tRNA ligase activity"/>
    <property type="evidence" value="ECO:0007669"/>
    <property type="project" value="UniProtKB-EC"/>
</dbReference>
<dbReference type="PANTHER" id="PTHR42918:SF15">
    <property type="entry name" value="LYSINE--TRNA LIGASE, CHLOROPLASTIC_MITOCHONDRIAL"/>
    <property type="match status" value="1"/>
</dbReference>
<evidence type="ECO:0000256" key="2">
    <source>
        <dbReference type="ARBA" id="ARBA00022723"/>
    </source>
</evidence>
<proteinExistence type="inferred from homology"/>
<evidence type="ECO:0000256" key="1">
    <source>
        <dbReference type="ARBA" id="ARBA00022598"/>
    </source>
</evidence>
<feature type="binding site" evidence="7">
    <location>
        <position position="454"/>
    </location>
    <ligand>
        <name>Mg(2+)</name>
        <dbReference type="ChEBI" id="CHEBI:18420"/>
        <label>1</label>
    </ligand>
</feature>
<dbReference type="Pfam" id="PF00152">
    <property type="entry name" value="tRNA-synt_2"/>
    <property type="match status" value="1"/>
</dbReference>
<evidence type="ECO:0000256" key="7">
    <source>
        <dbReference type="HAMAP-Rule" id="MF_00252"/>
    </source>
</evidence>
<sequence length="543" mass="60173">MFSSMIPPSYSARENGMGVLLNTSQPALRLFGLELAIVTAEKTAPVANPAETNDQRQVRMDKRAALLARGDEAYPVGVARTHSLHEIREQFPELAPDTATGVTVGIVGRIVFMRNTGKLCFATLQEGGPEGRGTRLQAMLSLANIGEEKLADWKSLVDLGDHVLITGEVIASRRGELSVMATDWKMASKALRPLPVLHAELNEETRVRQRYADLIVRDEAREMVYKRAAITRSVRDTMHSRGYVEVETPMLQLVHGGASARPFETHLNAFDQQMTLRIALELYLKRAVVGGIDRVFEMGRIFRNEGVDSTHSPEFTMLECYEAYADQFVMAERIQEIILNAADAVGAGRQLETPKGTIDLDGEWAWLGVYPGLSNGVGQEITPETSAETLREIAQKHEVKVDPKWDAEKLVIELFGEIVEPTLINPTFVYDYPPAAQPLARPHRSKPGVIEAWDLIIGGMERGTAFSELIDPVIQRERLTEQSRMAADGDDEAMQLDEDFLRALEYGAPPMGGIGLGIDRLVMLFVDTGIRETILFPLLKPEA</sequence>
<accession>A0ABS4W8H7</accession>
<comment type="cofactor">
    <cofactor evidence="7 8">
        <name>Mg(2+)</name>
        <dbReference type="ChEBI" id="CHEBI:18420"/>
    </cofactor>
    <text evidence="7 8">Binds 3 Mg(2+) ions per subunit.</text>
</comment>
<gene>
    <name evidence="7" type="primary">lysS</name>
    <name evidence="10" type="ORF">JOF46_000419</name>
</gene>
<dbReference type="InterPro" id="IPR018149">
    <property type="entry name" value="Lys-tRNA-synth_II_C"/>
</dbReference>
<keyword evidence="11" id="KW-1185">Reference proteome</keyword>
<dbReference type="InterPro" id="IPR004365">
    <property type="entry name" value="NA-bd_OB_tRNA"/>
</dbReference>
<keyword evidence="7 8" id="KW-0460">Magnesium</keyword>
<name>A0ABS4W8H7_9MICC</name>
<dbReference type="SUPFAM" id="SSF55681">
    <property type="entry name" value="Class II aaRS and biotin synthetases"/>
    <property type="match status" value="1"/>
</dbReference>
<evidence type="ECO:0000256" key="6">
    <source>
        <dbReference type="ARBA" id="ARBA00048573"/>
    </source>
</evidence>
<dbReference type="InterPro" id="IPR012340">
    <property type="entry name" value="NA-bd_OB-fold"/>
</dbReference>
<dbReference type="Pfam" id="PF01336">
    <property type="entry name" value="tRNA_anti-codon"/>
    <property type="match status" value="1"/>
</dbReference>
<dbReference type="PROSITE" id="PS50862">
    <property type="entry name" value="AA_TRNA_LIGASE_II"/>
    <property type="match status" value="1"/>
</dbReference>
<dbReference type="InterPro" id="IPR002313">
    <property type="entry name" value="Lys-tRNA-ligase_II"/>
</dbReference>
<keyword evidence="3 7" id="KW-0547">Nucleotide-binding</keyword>
<dbReference type="InterPro" id="IPR044136">
    <property type="entry name" value="Lys-tRNA-ligase_II_N"/>
</dbReference>
<dbReference type="InterPro" id="IPR004364">
    <property type="entry name" value="Aa-tRNA-synt_II"/>
</dbReference>
<protein>
    <recommendedName>
        <fullName evidence="7">Lysine--tRNA ligase</fullName>
        <ecNumber evidence="7">6.1.1.6</ecNumber>
    </recommendedName>
    <alternativeName>
        <fullName evidence="7">Lysyl-tRNA synthetase</fullName>
        <shortName evidence="7">LysRS</shortName>
    </alternativeName>
</protein>
<comment type="subunit">
    <text evidence="7">Homodimer.</text>
</comment>
<dbReference type="NCBIfam" id="NF001756">
    <property type="entry name" value="PRK00484.1"/>
    <property type="match status" value="1"/>
</dbReference>
<dbReference type="PRINTS" id="PR00982">
    <property type="entry name" value="TRNASYNTHLYS"/>
</dbReference>